<gene>
    <name evidence="1" type="ORF">SAMN04488122_6505</name>
</gene>
<reference evidence="2" key="1">
    <citation type="submission" date="2016-10" db="EMBL/GenBank/DDBJ databases">
        <authorList>
            <person name="Varghese N."/>
            <person name="Submissions S."/>
        </authorList>
    </citation>
    <scope>NUCLEOTIDE SEQUENCE [LARGE SCALE GENOMIC DNA]</scope>
    <source>
        <strain evidence="2">DSM 3695</strain>
    </source>
</reference>
<organism evidence="1 2">
    <name type="scientific">Chitinophaga arvensicola</name>
    <dbReference type="NCBI Taxonomy" id="29529"/>
    <lineage>
        <taxon>Bacteria</taxon>
        <taxon>Pseudomonadati</taxon>
        <taxon>Bacteroidota</taxon>
        <taxon>Chitinophagia</taxon>
        <taxon>Chitinophagales</taxon>
        <taxon>Chitinophagaceae</taxon>
        <taxon>Chitinophaga</taxon>
    </lineage>
</organism>
<dbReference type="Proteomes" id="UP000199310">
    <property type="component" value="Unassembled WGS sequence"/>
</dbReference>
<protein>
    <submittedName>
        <fullName evidence="1">Uncharacterized protein</fullName>
    </submittedName>
</protein>
<evidence type="ECO:0000313" key="1">
    <source>
        <dbReference type="EMBL" id="SEW55889.1"/>
    </source>
</evidence>
<dbReference type="AlphaFoldDB" id="A0A1I0SDB3"/>
<accession>A0A1I0SDB3</accession>
<sequence length="991" mass="110361">MSDNKKLVVTIPAAKGTVDVKSATAVLKEAGTVRAEMKHIHTMVEKAPAPAKLTIPMKLPQGDQTPYRWIWSMLRTLTFKKTDVNDALKGPLVFPNFPKIVEGGGLGWLEPLVEGAEPTNSAAHGYFVAARGKPAVLSAEWREFAPNNDGKIITKGEKKFRESVQLHIYTRAMYGQEIKIFLMGHNMIMSDDNLPPWERTAGKAEIEKGKTKPDDAIKHFTRQVKITAILKDETTRGDALQVTDFVVKDKDTKAKDMKVAAGTITYQNFVQKVIVDVFLDDLWKSDSDSKLEIYPVVKTRDGKISKEFDKSFLKIKEDPQVKESPLMYGGNKPVLAGDIPTNTQRFQPCKYGMITVEDKDGTQTIFDENVLDNRSDGNRTFNIVAGSETAKKTIKLSVLSLVSHDDECTATPKHKGHVIDISSFGAKDYQTENPKAGIKREAEKESAAKGKFEIKANNYKFKRDTNAAFSGVIKVSDEELEFDAQYKYNFFDENNHPLFKRILGYLWIPEAQADHFPVTIQSCRWKHVIDFAVYPDIKWTAALAFNMEKADFDALKTKFAEANNGKGIKNALQRFTMNRLEGVEKVGKAAEGRFSKPTPVLDHHNEQLGMELGEMFALPKDKDAPAAPVKTKGKFAELLELLKEFDFSIKVEWNNDTESVDPIEDMIAKYYHLIKGAWHLVQEFRKIIHGDHTTKADTGGDDGKDPDEFIKKNADSSDKNIQGLIQRMQRKPFEYELQFPKLGLAASWYYETMPPAEGDSRLWGAGRTVLVKLNAKPLVGIDLKWDFLELLCRRHPIAYAILKAVDALLYICADDDSKVDVSVTISGKIDLEATFKHNTVGGNVFTRTAGSSAKKEELIKGGAVVSVKLECKLYLSKTATAFKVKVVVALGIGLEGSSGLGLQATIGSDNNGLYVGLDLIFEGIKIEGYVEAKVNVGEKTKEVKKKEGEPAKPAEYNKMVDVNPKASFEIGIDEKKISLAKMYLTKKEADG</sequence>
<name>A0A1I0SDB3_9BACT</name>
<dbReference type="OrthoDB" id="719419at2"/>
<dbReference type="STRING" id="29529.SAMN04488122_6505"/>
<dbReference type="EMBL" id="FOJG01000002">
    <property type="protein sequence ID" value="SEW55889.1"/>
    <property type="molecule type" value="Genomic_DNA"/>
</dbReference>
<proteinExistence type="predicted"/>
<evidence type="ECO:0000313" key="2">
    <source>
        <dbReference type="Proteomes" id="UP000199310"/>
    </source>
</evidence>
<dbReference type="RefSeq" id="WP_089903351.1">
    <property type="nucleotide sequence ID" value="NZ_FOJG01000002.1"/>
</dbReference>
<keyword evidence="2" id="KW-1185">Reference proteome</keyword>